<name>A0A0C9PZF7_9HYME</name>
<comment type="subcellular location">
    <subcellularLocation>
        <location evidence="1">Nucleus</location>
    </subcellularLocation>
</comment>
<feature type="domain" description="RRM" evidence="7">
    <location>
        <begin position="43"/>
        <end position="120"/>
    </location>
</feature>
<dbReference type="PANTHER" id="PTHR48039:SF5">
    <property type="entry name" value="RNA-BINDING PROTEIN 28"/>
    <property type="match status" value="1"/>
</dbReference>
<dbReference type="RefSeq" id="XP_011304041.1">
    <property type="nucleotide sequence ID" value="XM_011305739.1"/>
</dbReference>
<organism evidence="8">
    <name type="scientific">Fopius arisanus</name>
    <dbReference type="NCBI Taxonomy" id="64838"/>
    <lineage>
        <taxon>Eukaryota</taxon>
        <taxon>Metazoa</taxon>
        <taxon>Ecdysozoa</taxon>
        <taxon>Arthropoda</taxon>
        <taxon>Hexapoda</taxon>
        <taxon>Insecta</taxon>
        <taxon>Pterygota</taxon>
        <taxon>Neoptera</taxon>
        <taxon>Endopterygota</taxon>
        <taxon>Hymenoptera</taxon>
        <taxon>Apocrita</taxon>
        <taxon>Ichneumonoidea</taxon>
        <taxon>Braconidae</taxon>
        <taxon>Opiinae</taxon>
        <taxon>Fopius</taxon>
    </lineage>
</organism>
<dbReference type="Pfam" id="PF00076">
    <property type="entry name" value="RRM_1"/>
    <property type="match status" value="4"/>
</dbReference>
<feature type="domain" description="RRM" evidence="7">
    <location>
        <begin position="371"/>
        <end position="449"/>
    </location>
</feature>
<dbReference type="Gene3D" id="3.30.70.330">
    <property type="match status" value="4"/>
</dbReference>
<evidence type="ECO:0000313" key="10">
    <source>
        <dbReference type="RefSeq" id="XP_011304041.1"/>
    </source>
</evidence>
<evidence type="ECO:0000313" key="8">
    <source>
        <dbReference type="EMBL" id="JAG76700.1"/>
    </source>
</evidence>
<evidence type="ECO:0000256" key="1">
    <source>
        <dbReference type="ARBA" id="ARBA00004123"/>
    </source>
</evidence>
<evidence type="ECO:0000256" key="3">
    <source>
        <dbReference type="ARBA" id="ARBA00022884"/>
    </source>
</evidence>
<dbReference type="GO" id="GO:0005730">
    <property type="term" value="C:nucleolus"/>
    <property type="evidence" value="ECO:0007669"/>
    <property type="project" value="TreeGrafter"/>
</dbReference>
<dbReference type="AlphaFoldDB" id="A0A0C9PZF7"/>
<evidence type="ECO:0000313" key="9">
    <source>
        <dbReference type="Proteomes" id="UP000694866"/>
    </source>
</evidence>
<dbReference type="CDD" id="cd12416">
    <property type="entry name" value="RRM4_RBM28_like"/>
    <property type="match status" value="1"/>
</dbReference>
<accession>A0A0C9PZF7</accession>
<keyword evidence="9" id="KW-1185">Reference proteome</keyword>
<dbReference type="GeneID" id="105267106"/>
<reference evidence="8" key="1">
    <citation type="submission" date="2015-01" db="EMBL/GenBank/DDBJ databases">
        <title>Transcriptome Assembly of Fopius arisanus.</title>
        <authorList>
            <person name="Geib S."/>
        </authorList>
    </citation>
    <scope>NUCLEOTIDE SEQUENCE</scope>
</reference>
<sequence>MGNDKGPRSDRKKLSWSYRNKKRQGQREIGTDNRQVQVQNKKARIIVRNLSFKVTEDDVRNLYKSFGEIEQIELLRRPDGKPVGCGFVQFKRIEDASKAIFKTNKQEFLERPINVTWAVSKSKFNEQLKKTPMIQSKNEDAPSTEDTHEIKLENGILDSVEPKKSPEECKKLKIAQRKQYKLQKRKKSSRIIIRNLPFAATEQDLKNHFSQYGAIEEVNLLTKPDGQRIGCGFIQYDNVQSASKAIHYSNLCQLMGRLIVVDWAVSKTVFKQTNKNATDERESQDVVTIEEGIDIKSELEEKFEEKKHFEKEEAEEEGDEEEDEEDDEEDIDTEEETAHIDEEGNRQSENDIKEEIKKHPRVFSHDVNEGKTIFLTNVPFSIKNEELKKWMEQVGPVEYALVCMDSLTEHSKGTAFVKFRNLEDAEKCLMLGTDLQIHGEIVYAQRAVAKQDIINSKFQKANHIKDSRNLYLIKEGLILAGSPAASDVSVGDMTKRLQLEQWKSQILRNLNMFVSRVRLVVHNLPITLDDMKLRTIFKKHAGEKAVITEARVMRDMKNIEANGLGKSKEFGFVTFTTHDDALRALRNINNNPNIFSKTKRPIVAFSIENRVMVNVKKRRIEKSRDNNPLWKMKRNNHSREENVDAAPSQCTKKLKIENYKTNGNILESSKEEMPKFSGVTSRPGDRKMRSKFKVKTQAQLHMKAQKNAKKDRKMQRKLHEKIIERHSKKDIRPKQGAKKLLKEERNLDCMVQNYRSKLSAALNNKLKWYDT</sequence>
<feature type="region of interest" description="Disordered" evidence="6">
    <location>
        <begin position="1"/>
        <end position="31"/>
    </location>
</feature>
<feature type="compositionally biased region" description="Basic and acidic residues" evidence="6">
    <location>
        <begin position="336"/>
        <end position="353"/>
    </location>
</feature>
<dbReference type="Proteomes" id="UP000694866">
    <property type="component" value="Unplaced"/>
</dbReference>
<evidence type="ECO:0000259" key="7">
    <source>
        <dbReference type="PROSITE" id="PS50102"/>
    </source>
</evidence>
<evidence type="ECO:0000256" key="2">
    <source>
        <dbReference type="ARBA" id="ARBA00022737"/>
    </source>
</evidence>
<feature type="domain" description="RRM" evidence="7">
    <location>
        <begin position="517"/>
        <end position="625"/>
    </location>
</feature>
<gene>
    <name evidence="8" type="primary">Rbm28_1</name>
    <name evidence="10" type="synonym">LOC105267106</name>
    <name evidence="8" type="ORF">g.24826</name>
</gene>
<dbReference type="SMART" id="SM00360">
    <property type="entry name" value="RRM"/>
    <property type="match status" value="4"/>
</dbReference>
<reference evidence="10" key="2">
    <citation type="submission" date="2025-04" db="UniProtKB">
        <authorList>
            <consortium name="RefSeq"/>
        </authorList>
    </citation>
    <scope>IDENTIFICATION</scope>
    <source>
        <strain evidence="10">USDA-PBARC FA_bdor</strain>
        <tissue evidence="10">Whole organism</tissue>
    </source>
</reference>
<dbReference type="CDD" id="cd12414">
    <property type="entry name" value="RRM2_RBM28_like"/>
    <property type="match status" value="2"/>
</dbReference>
<keyword evidence="3 5" id="KW-0694">RNA-binding</keyword>
<feature type="compositionally biased region" description="Acidic residues" evidence="6">
    <location>
        <begin position="312"/>
        <end position="335"/>
    </location>
</feature>
<feature type="domain" description="RRM" evidence="7">
    <location>
        <begin position="189"/>
        <end position="266"/>
    </location>
</feature>
<accession>A0A9R1T7D4</accession>
<dbReference type="EMBL" id="GBYB01006933">
    <property type="protein sequence ID" value="JAG76700.1"/>
    <property type="molecule type" value="Transcribed_RNA"/>
</dbReference>
<dbReference type="PANTHER" id="PTHR48039">
    <property type="entry name" value="RNA-BINDING MOTIF PROTEIN 14B"/>
    <property type="match status" value="1"/>
</dbReference>
<feature type="region of interest" description="Disordered" evidence="6">
    <location>
        <begin position="304"/>
        <end position="353"/>
    </location>
</feature>
<dbReference type="FunFam" id="3.30.70.330:FF:000182">
    <property type="entry name" value="RNA-binding motif protein 28"/>
    <property type="match status" value="1"/>
</dbReference>
<keyword evidence="4" id="KW-0539">Nucleus</keyword>
<dbReference type="OrthoDB" id="3945418at2759"/>
<dbReference type="InterPro" id="IPR012677">
    <property type="entry name" value="Nucleotide-bd_a/b_plait_sf"/>
</dbReference>
<dbReference type="InterPro" id="IPR035979">
    <property type="entry name" value="RBD_domain_sf"/>
</dbReference>
<evidence type="ECO:0000256" key="6">
    <source>
        <dbReference type="SAM" id="MobiDB-lite"/>
    </source>
</evidence>
<evidence type="ECO:0000256" key="4">
    <source>
        <dbReference type="ARBA" id="ARBA00023242"/>
    </source>
</evidence>
<dbReference type="PROSITE" id="PS50102">
    <property type="entry name" value="RRM"/>
    <property type="match status" value="4"/>
</dbReference>
<protein>
    <submittedName>
        <fullName evidence="10">RNA-binding protein 28</fullName>
    </submittedName>
    <submittedName>
        <fullName evidence="8">Rbm28_1 protein</fullName>
    </submittedName>
</protein>
<dbReference type="GO" id="GO:0003729">
    <property type="term" value="F:mRNA binding"/>
    <property type="evidence" value="ECO:0007669"/>
    <property type="project" value="TreeGrafter"/>
</dbReference>
<dbReference type="InterPro" id="IPR000504">
    <property type="entry name" value="RRM_dom"/>
</dbReference>
<dbReference type="SUPFAM" id="SSF54928">
    <property type="entry name" value="RNA-binding domain, RBD"/>
    <property type="match status" value="3"/>
</dbReference>
<dbReference type="KEGG" id="fas:105267106"/>
<keyword evidence="2" id="KW-0677">Repeat</keyword>
<feature type="compositionally biased region" description="Basic and acidic residues" evidence="6">
    <location>
        <begin position="1"/>
        <end position="13"/>
    </location>
</feature>
<proteinExistence type="predicted"/>
<evidence type="ECO:0000256" key="5">
    <source>
        <dbReference type="PROSITE-ProRule" id="PRU00176"/>
    </source>
</evidence>
<dbReference type="InterPro" id="IPR051945">
    <property type="entry name" value="RRM_MRD1_RNA_proc_ribogen"/>
</dbReference>